<gene>
    <name evidence="3" type="ORF">HMPREF0860_1596</name>
</gene>
<protein>
    <submittedName>
        <fullName evidence="3">Phage minor structural protein GP20</fullName>
    </submittedName>
</protein>
<keyword evidence="4" id="KW-1185">Reference proteome</keyword>
<dbReference type="Proteomes" id="UP000016646">
    <property type="component" value="Unassembled WGS sequence"/>
</dbReference>
<name>A0ABP2YPM4_TRESO</name>
<dbReference type="EMBL" id="AVQI01000002">
    <property type="protein sequence ID" value="ERK05135.1"/>
    <property type="molecule type" value="Genomic_DNA"/>
</dbReference>
<keyword evidence="1" id="KW-0175">Coiled coil</keyword>
<proteinExistence type="predicted"/>
<evidence type="ECO:0000256" key="2">
    <source>
        <dbReference type="SAM" id="MobiDB-lite"/>
    </source>
</evidence>
<dbReference type="Pfam" id="PF06810">
    <property type="entry name" value="Phage_scaffold"/>
    <property type="match status" value="1"/>
</dbReference>
<evidence type="ECO:0000313" key="4">
    <source>
        <dbReference type="Proteomes" id="UP000016646"/>
    </source>
</evidence>
<comment type="caution">
    <text evidence="3">The sequence shown here is derived from an EMBL/GenBank/DDBJ whole genome shotgun (WGS) entry which is preliminary data.</text>
</comment>
<sequence>MRKGEYMKREFLEGLKLEADVIDKIMAENGKDVNREKAKFADYDELKAQLEAANKTLDGFKDYTAVKADVEKYKAESERIKKEADDKIAALERSSKVKDFLSGKKFVNDLTREALASELSKQLESDVAKGKSLDELFEALTKDKENIFADDKKPTPPVVAPMGGTPNGKDDGRAAARAVMGLPPEK</sequence>
<reference evidence="3 4" key="1">
    <citation type="submission" date="2013-08" db="EMBL/GenBank/DDBJ databases">
        <authorList>
            <person name="Durkin A.S."/>
            <person name="Haft D.R."/>
            <person name="McCorrison J."/>
            <person name="Torralba M."/>
            <person name="Gillis M."/>
            <person name="Haft D.H."/>
            <person name="Methe B."/>
            <person name="Sutton G."/>
            <person name="Nelson K.E."/>
        </authorList>
    </citation>
    <scope>NUCLEOTIDE SEQUENCE [LARGE SCALE GENOMIC DNA]</scope>
    <source>
        <strain evidence="3 4">ATCC 35536</strain>
    </source>
</reference>
<feature type="region of interest" description="Disordered" evidence="2">
    <location>
        <begin position="146"/>
        <end position="173"/>
    </location>
</feature>
<dbReference type="InterPro" id="IPR009636">
    <property type="entry name" value="SCAF"/>
</dbReference>
<organism evidence="3 4">
    <name type="scientific">Treponema socranskii subsp. socranskii VPI DR56BR1116 = ATCC 35536</name>
    <dbReference type="NCBI Taxonomy" id="1125725"/>
    <lineage>
        <taxon>Bacteria</taxon>
        <taxon>Pseudomonadati</taxon>
        <taxon>Spirochaetota</taxon>
        <taxon>Spirochaetia</taxon>
        <taxon>Spirochaetales</taxon>
        <taxon>Treponemataceae</taxon>
        <taxon>Treponema</taxon>
    </lineage>
</organism>
<accession>A0ABP2YPM4</accession>
<feature type="coiled-coil region" evidence="1">
    <location>
        <begin position="33"/>
        <end position="94"/>
    </location>
</feature>
<evidence type="ECO:0000313" key="3">
    <source>
        <dbReference type="EMBL" id="ERK05135.1"/>
    </source>
</evidence>
<evidence type="ECO:0000256" key="1">
    <source>
        <dbReference type="SAM" id="Coils"/>
    </source>
</evidence>